<organism evidence="2 3">
    <name type="scientific">Paraglaciecola algarum</name>
    <dbReference type="NCBI Taxonomy" id="3050085"/>
    <lineage>
        <taxon>Bacteria</taxon>
        <taxon>Pseudomonadati</taxon>
        <taxon>Pseudomonadota</taxon>
        <taxon>Gammaproteobacteria</taxon>
        <taxon>Alteromonadales</taxon>
        <taxon>Alteromonadaceae</taxon>
        <taxon>Paraglaciecola</taxon>
    </lineage>
</organism>
<evidence type="ECO:0000313" key="3">
    <source>
        <dbReference type="Proteomes" id="UP001521137"/>
    </source>
</evidence>
<gene>
    <name evidence="2" type="ORF">L0668_01465</name>
</gene>
<proteinExistence type="predicted"/>
<dbReference type="InterPro" id="IPR049202">
    <property type="entry name" value="DUF6817"/>
</dbReference>
<evidence type="ECO:0000259" key="1">
    <source>
        <dbReference type="Pfam" id="PF20680"/>
    </source>
</evidence>
<comment type="caution">
    <text evidence="2">The sequence shown here is derived from an EMBL/GenBank/DDBJ whole genome shotgun (WGS) entry which is preliminary data.</text>
</comment>
<keyword evidence="3" id="KW-1185">Reference proteome</keyword>
<feature type="domain" description="DUF6817" evidence="1">
    <location>
        <begin position="8"/>
        <end position="90"/>
    </location>
</feature>
<accession>A0ABS9D1G0</accession>
<dbReference type="Pfam" id="PF20680">
    <property type="entry name" value="DUF6817"/>
    <property type="match status" value="1"/>
</dbReference>
<dbReference type="RefSeq" id="WP_235310282.1">
    <property type="nucleotide sequence ID" value="NZ_JAKGAS010000001.1"/>
</dbReference>
<reference evidence="2 3" key="1">
    <citation type="submission" date="2022-01" db="EMBL/GenBank/DDBJ databases">
        <title>Paraglaciecola sp. G1-23.</title>
        <authorList>
            <person name="Jin M.S."/>
            <person name="Han D.M."/>
            <person name="Kim H.M."/>
            <person name="Jeon C.O."/>
        </authorList>
    </citation>
    <scope>NUCLEOTIDE SEQUENCE [LARGE SCALE GENOMIC DNA]</scope>
    <source>
        <strain evidence="2 3">G1-23</strain>
    </source>
</reference>
<dbReference type="EMBL" id="JAKGAS010000001">
    <property type="protein sequence ID" value="MCF2946760.1"/>
    <property type="molecule type" value="Genomic_DNA"/>
</dbReference>
<dbReference type="Proteomes" id="UP001521137">
    <property type="component" value="Unassembled WGS sequence"/>
</dbReference>
<name>A0ABS9D1G0_9ALTE</name>
<evidence type="ECO:0000313" key="2">
    <source>
        <dbReference type="EMBL" id="MCF2946760.1"/>
    </source>
</evidence>
<sequence>MDQKFRLLIELGAGEFEHAQTYLIEYLESTRCMLKSWIASEIMQDAGLYHLAYDINATDSKLFDEARRKQVAAIVGAKAESIIYHYCACDWGGFLTHTSQEQEPIFYDRYTARHFKIDSELVHNLCELKAAIEINRVLHHPSSIQKNSERLKILFGQIQEQLSAPAQRKINQVLSDN</sequence>
<protein>
    <recommendedName>
        <fullName evidence="1">DUF6817 domain-containing protein</fullName>
    </recommendedName>
</protein>